<keyword evidence="3" id="KW-1185">Reference proteome</keyword>
<feature type="transmembrane region" description="Helical" evidence="1">
    <location>
        <begin position="302"/>
        <end position="318"/>
    </location>
</feature>
<keyword evidence="1" id="KW-0472">Membrane</keyword>
<dbReference type="AlphaFoldDB" id="A0A835R7B7"/>
<organism evidence="2 3">
    <name type="scientific">Vanilla planifolia</name>
    <name type="common">Vanilla</name>
    <dbReference type="NCBI Taxonomy" id="51239"/>
    <lineage>
        <taxon>Eukaryota</taxon>
        <taxon>Viridiplantae</taxon>
        <taxon>Streptophyta</taxon>
        <taxon>Embryophyta</taxon>
        <taxon>Tracheophyta</taxon>
        <taxon>Spermatophyta</taxon>
        <taxon>Magnoliopsida</taxon>
        <taxon>Liliopsida</taxon>
        <taxon>Asparagales</taxon>
        <taxon>Orchidaceae</taxon>
        <taxon>Vanilloideae</taxon>
        <taxon>Vanilleae</taxon>
        <taxon>Vanilla</taxon>
    </lineage>
</organism>
<comment type="caution">
    <text evidence="2">The sequence shown here is derived from an EMBL/GenBank/DDBJ whole genome shotgun (WGS) entry which is preliminary data.</text>
</comment>
<evidence type="ECO:0000313" key="2">
    <source>
        <dbReference type="EMBL" id="KAG0481367.1"/>
    </source>
</evidence>
<keyword evidence="1" id="KW-0812">Transmembrane</keyword>
<evidence type="ECO:0000313" key="3">
    <source>
        <dbReference type="Proteomes" id="UP000636800"/>
    </source>
</evidence>
<dbReference type="OrthoDB" id="668540at2759"/>
<dbReference type="PANTHER" id="PTHR47679:SF1">
    <property type="entry name" value="PROTEIN TORNADO 1"/>
    <property type="match status" value="1"/>
</dbReference>
<dbReference type="Proteomes" id="UP000636800">
    <property type="component" value="Chromosome 5"/>
</dbReference>
<dbReference type="EMBL" id="JADCNL010000005">
    <property type="protein sequence ID" value="KAG0481367.1"/>
    <property type="molecule type" value="Genomic_DNA"/>
</dbReference>
<accession>A0A835R7B7</accession>
<name>A0A835R7B7_VANPL</name>
<proteinExistence type="predicted"/>
<keyword evidence="1" id="KW-1133">Transmembrane helix</keyword>
<gene>
    <name evidence="2" type="ORF">HPP92_012225</name>
</gene>
<dbReference type="PANTHER" id="PTHR47679">
    <property type="entry name" value="PROTEIN TORNADO 1"/>
    <property type="match status" value="1"/>
</dbReference>
<evidence type="ECO:0000256" key="1">
    <source>
        <dbReference type="SAM" id="Phobius"/>
    </source>
</evidence>
<protein>
    <submittedName>
        <fullName evidence="2">Uncharacterized protein</fullName>
    </submittedName>
</protein>
<sequence length="425" mass="48625">MIISGIHVRVEFGAQYGDYVDVLACSKKTVTEILRLFSQLIMPTIQGLCPGITLSEHILRPDCVKYFIHPTFRRNQMVSLPRLKASLLSIPADNMYDYQHAWGPVYNGNALLLPSGFDYARNLLSEEDFRSVLHRRCYDLQILASELAVSFENTQKPNTLVTNDDENAVEPSLSGIAKGVEQVLRRLKIIEHEIKDLKQEIQGLRYYEHSLLIELHRKLDYLVNYNIQVEERKVPNMFYFVQVQNYSRRLVTRIISGMTALRLHMLCEYRREMHVVEDQLGCELLQVDNEAIRCILPYMRKFMRLLTFALKIGAHFAAGMGEMIPDLGREVAHLLDSSLVYGTATVAAGAIGTAAIGQLRGRKRNAELGRSYPGNLGQEIKVAQQWLVDFLKGQRISTGKDIAERFGLWRVRYFDTGHIAWIYIS</sequence>
<reference evidence="2 3" key="1">
    <citation type="journal article" date="2020" name="Nat. Food">
        <title>A phased Vanilla planifolia genome enables genetic improvement of flavour and production.</title>
        <authorList>
            <person name="Hasing T."/>
            <person name="Tang H."/>
            <person name="Brym M."/>
            <person name="Khazi F."/>
            <person name="Huang T."/>
            <person name="Chambers A.H."/>
        </authorList>
    </citation>
    <scope>NUCLEOTIDE SEQUENCE [LARGE SCALE GENOMIC DNA]</scope>
    <source>
        <tissue evidence="2">Leaf</tissue>
    </source>
</reference>
<feature type="transmembrane region" description="Helical" evidence="1">
    <location>
        <begin position="338"/>
        <end position="357"/>
    </location>
</feature>